<reference evidence="5 6" key="1">
    <citation type="submission" date="2021-04" db="EMBL/GenBank/DDBJ databases">
        <authorList>
            <person name="Rodrigo-Torres L."/>
            <person name="Arahal R. D."/>
            <person name="Lucena T."/>
        </authorList>
    </citation>
    <scope>NUCLEOTIDE SEQUENCE [LARGE SCALE GENOMIC DNA]</scope>
    <source>
        <strain evidence="5 6">CECT 9623</strain>
    </source>
</reference>
<dbReference type="GO" id="GO:0030272">
    <property type="term" value="F:5-formyltetrahydrofolate cyclo-ligase activity"/>
    <property type="evidence" value="ECO:0007669"/>
    <property type="project" value="UniProtKB-EC"/>
</dbReference>
<proteinExistence type="inferred from homology"/>
<keyword evidence="4" id="KW-0479">Metal-binding</keyword>
<dbReference type="PANTHER" id="PTHR23407:SF1">
    <property type="entry name" value="5-FORMYLTETRAHYDROFOLATE CYCLO-LIGASE"/>
    <property type="match status" value="1"/>
</dbReference>
<dbReference type="Pfam" id="PF01812">
    <property type="entry name" value="5-FTHF_cyc-lig"/>
    <property type="match status" value="1"/>
</dbReference>
<dbReference type="Proteomes" id="UP000679725">
    <property type="component" value="Unassembled WGS sequence"/>
</dbReference>
<keyword evidence="3 4" id="KW-0067">ATP-binding</keyword>
<evidence type="ECO:0000256" key="2">
    <source>
        <dbReference type="ARBA" id="ARBA00022741"/>
    </source>
</evidence>
<dbReference type="RefSeq" id="WP_215236104.1">
    <property type="nucleotide sequence ID" value="NZ_CAJRAU010000009.1"/>
</dbReference>
<accession>A0ABM8UWU4</accession>
<evidence type="ECO:0000313" key="6">
    <source>
        <dbReference type="Proteomes" id="UP000679725"/>
    </source>
</evidence>
<dbReference type="PANTHER" id="PTHR23407">
    <property type="entry name" value="ATPASE INHIBITOR/5-FORMYLTETRAHYDROFOLATE CYCLO-LIGASE"/>
    <property type="match status" value="1"/>
</dbReference>
<evidence type="ECO:0000256" key="1">
    <source>
        <dbReference type="ARBA" id="ARBA00010638"/>
    </source>
</evidence>
<protein>
    <recommendedName>
        <fullName evidence="4">5-formyltetrahydrofolate cyclo-ligase</fullName>
        <ecNumber evidence="4">6.3.3.2</ecNumber>
    </recommendedName>
</protein>
<dbReference type="SUPFAM" id="SSF100950">
    <property type="entry name" value="NagB/RpiA/CoA transferase-like"/>
    <property type="match status" value="1"/>
</dbReference>
<evidence type="ECO:0000256" key="4">
    <source>
        <dbReference type="RuleBase" id="RU361279"/>
    </source>
</evidence>
<keyword evidence="6" id="KW-1185">Reference proteome</keyword>
<dbReference type="PIRSF" id="PIRSF006806">
    <property type="entry name" value="FTHF_cligase"/>
    <property type="match status" value="1"/>
</dbReference>
<keyword evidence="5" id="KW-0436">Ligase</keyword>
<comment type="similarity">
    <text evidence="1 4">Belongs to the 5-formyltetrahydrofolate cyclo-ligase family.</text>
</comment>
<evidence type="ECO:0000313" key="5">
    <source>
        <dbReference type="EMBL" id="CAG5073643.1"/>
    </source>
</evidence>
<comment type="catalytic activity">
    <reaction evidence="4">
        <text>(6S)-5-formyl-5,6,7,8-tetrahydrofolate + ATP = (6R)-5,10-methenyltetrahydrofolate + ADP + phosphate</text>
        <dbReference type="Rhea" id="RHEA:10488"/>
        <dbReference type="ChEBI" id="CHEBI:30616"/>
        <dbReference type="ChEBI" id="CHEBI:43474"/>
        <dbReference type="ChEBI" id="CHEBI:57455"/>
        <dbReference type="ChEBI" id="CHEBI:57457"/>
        <dbReference type="ChEBI" id="CHEBI:456216"/>
        <dbReference type="EC" id="6.3.3.2"/>
    </reaction>
</comment>
<sequence>MKKAELRKEFLQKREDADGLWLVEKNALITQNLEKYLLKNTFETLHTFLPQLNSREVHTFYIIELLRITFPEMRIVAPYIIPGTKEMKHFLLTPEGEFVVNRWQIPEPDPGTSESVLPKEIDIVLVPLLAFDRKGYRVGYGGGYYDRFLAQTRSDCVKIGLSMFDPIDQISDIDEFDIQLDLCITPDQIYEF</sequence>
<keyword evidence="4" id="KW-0460">Magnesium</keyword>
<comment type="cofactor">
    <cofactor evidence="4">
        <name>Mg(2+)</name>
        <dbReference type="ChEBI" id="CHEBI:18420"/>
    </cofactor>
</comment>
<dbReference type="InterPro" id="IPR037171">
    <property type="entry name" value="NagB/RpiA_transferase-like"/>
</dbReference>
<dbReference type="EC" id="6.3.3.2" evidence="4"/>
<dbReference type="Gene3D" id="3.40.50.10420">
    <property type="entry name" value="NagB/RpiA/CoA transferase-like"/>
    <property type="match status" value="1"/>
</dbReference>
<organism evidence="5 6">
    <name type="scientific">Dyadobacter linearis</name>
    <dbReference type="NCBI Taxonomy" id="2823330"/>
    <lineage>
        <taxon>Bacteria</taxon>
        <taxon>Pseudomonadati</taxon>
        <taxon>Bacteroidota</taxon>
        <taxon>Cytophagia</taxon>
        <taxon>Cytophagales</taxon>
        <taxon>Spirosomataceae</taxon>
        <taxon>Dyadobacter</taxon>
    </lineage>
</organism>
<dbReference type="InterPro" id="IPR024185">
    <property type="entry name" value="FTHF_cligase-like_sf"/>
</dbReference>
<dbReference type="EMBL" id="CAJRAU010000009">
    <property type="protein sequence ID" value="CAG5073643.1"/>
    <property type="molecule type" value="Genomic_DNA"/>
</dbReference>
<dbReference type="InterPro" id="IPR002698">
    <property type="entry name" value="FTHF_cligase"/>
</dbReference>
<keyword evidence="2 4" id="KW-0547">Nucleotide-binding</keyword>
<comment type="caution">
    <text evidence="5">The sequence shown here is derived from an EMBL/GenBank/DDBJ whole genome shotgun (WGS) entry which is preliminary data.</text>
</comment>
<name>A0ABM8UWU4_9BACT</name>
<evidence type="ECO:0000256" key="3">
    <source>
        <dbReference type="ARBA" id="ARBA00022840"/>
    </source>
</evidence>
<dbReference type="NCBIfam" id="TIGR02727">
    <property type="entry name" value="MTHFS_bact"/>
    <property type="match status" value="1"/>
</dbReference>
<gene>
    <name evidence="5" type="ORF">DYBT9623_04843</name>
</gene>